<dbReference type="EMBL" id="CAUYUJ010007723">
    <property type="protein sequence ID" value="CAK0821775.1"/>
    <property type="molecule type" value="Genomic_DNA"/>
</dbReference>
<feature type="compositionally biased region" description="Low complexity" evidence="1">
    <location>
        <begin position="204"/>
        <end position="224"/>
    </location>
</feature>
<sequence>MYGETDAHPSGYGQGNSGFSGMPLWKVQQQTQHKEMVKAAQQKYLDEQEALRAEKQKQDTELQKGHQLVADAAVWPGRGSRLARHVVVRDLRKVAGALNIQLPSQGVFAAPGPRALLALFDGHGAGGQDQDPKVVEMCCRSLPTTVLRNLAPLCNAPQCTPAFVKATLLKTFEDLPAPPAGSAPCSAAVLLVVGDTAGGGGGDSSTPTSTFTSSSFSSSSSSSP</sequence>
<evidence type="ECO:0000313" key="3">
    <source>
        <dbReference type="Proteomes" id="UP001189429"/>
    </source>
</evidence>
<evidence type="ECO:0000313" key="2">
    <source>
        <dbReference type="EMBL" id="CAK0821775.1"/>
    </source>
</evidence>
<accession>A0ABN9RR82</accession>
<feature type="region of interest" description="Disordered" evidence="1">
    <location>
        <begin position="198"/>
        <end position="224"/>
    </location>
</feature>
<reference evidence="2" key="1">
    <citation type="submission" date="2023-10" db="EMBL/GenBank/DDBJ databases">
        <authorList>
            <person name="Chen Y."/>
            <person name="Shah S."/>
            <person name="Dougan E. K."/>
            <person name="Thang M."/>
            <person name="Chan C."/>
        </authorList>
    </citation>
    <scope>NUCLEOTIDE SEQUENCE [LARGE SCALE GENOMIC DNA]</scope>
</reference>
<keyword evidence="3" id="KW-1185">Reference proteome</keyword>
<dbReference type="Proteomes" id="UP001189429">
    <property type="component" value="Unassembled WGS sequence"/>
</dbReference>
<gene>
    <name evidence="2" type="ORF">PCOR1329_LOCUS22942</name>
</gene>
<protein>
    <recommendedName>
        <fullName evidence="4">Protein-serine/threonine phosphatase</fullName>
    </recommendedName>
</protein>
<evidence type="ECO:0000256" key="1">
    <source>
        <dbReference type="SAM" id="MobiDB-lite"/>
    </source>
</evidence>
<evidence type="ECO:0008006" key="4">
    <source>
        <dbReference type="Google" id="ProtNLM"/>
    </source>
</evidence>
<comment type="caution">
    <text evidence="2">The sequence shown here is derived from an EMBL/GenBank/DDBJ whole genome shotgun (WGS) entry which is preliminary data.</text>
</comment>
<name>A0ABN9RR82_9DINO</name>
<organism evidence="2 3">
    <name type="scientific">Prorocentrum cordatum</name>
    <dbReference type="NCBI Taxonomy" id="2364126"/>
    <lineage>
        <taxon>Eukaryota</taxon>
        <taxon>Sar</taxon>
        <taxon>Alveolata</taxon>
        <taxon>Dinophyceae</taxon>
        <taxon>Prorocentrales</taxon>
        <taxon>Prorocentraceae</taxon>
        <taxon>Prorocentrum</taxon>
    </lineage>
</organism>
<proteinExistence type="predicted"/>
<feature type="non-terminal residue" evidence="2">
    <location>
        <position position="224"/>
    </location>
</feature>